<dbReference type="KEGG" id="psin:CAK95_04455"/>
<dbReference type="SUPFAM" id="SSF46785">
    <property type="entry name" value="Winged helix' DNA-binding domain"/>
    <property type="match status" value="1"/>
</dbReference>
<dbReference type="PROSITE" id="PS51078">
    <property type="entry name" value="ICLR_ED"/>
    <property type="match status" value="1"/>
</dbReference>
<keyword evidence="3" id="KW-0804">Transcription</keyword>
<dbReference type="SMART" id="SM00346">
    <property type="entry name" value="HTH_ICLR"/>
    <property type="match status" value="1"/>
</dbReference>
<evidence type="ECO:0000256" key="3">
    <source>
        <dbReference type="ARBA" id="ARBA00023163"/>
    </source>
</evidence>
<dbReference type="InterPro" id="IPR005471">
    <property type="entry name" value="Tscrpt_reg_IclR_N"/>
</dbReference>
<dbReference type="InterPro" id="IPR050707">
    <property type="entry name" value="HTH_MetabolicPath_Reg"/>
</dbReference>
<evidence type="ECO:0000313" key="5">
    <source>
        <dbReference type="Proteomes" id="UP000194137"/>
    </source>
</evidence>
<dbReference type="AlphaFoldDB" id="A0A1W6ZMC4"/>
<organism evidence="4 5">
    <name type="scientific">Pseudorhodoplanes sinuspersici</name>
    <dbReference type="NCBI Taxonomy" id="1235591"/>
    <lineage>
        <taxon>Bacteria</taxon>
        <taxon>Pseudomonadati</taxon>
        <taxon>Pseudomonadota</taxon>
        <taxon>Alphaproteobacteria</taxon>
        <taxon>Hyphomicrobiales</taxon>
        <taxon>Pseudorhodoplanes</taxon>
    </lineage>
</organism>
<dbReference type="Gene3D" id="1.10.10.10">
    <property type="entry name" value="Winged helix-like DNA-binding domain superfamily/Winged helix DNA-binding domain"/>
    <property type="match status" value="1"/>
</dbReference>
<proteinExistence type="predicted"/>
<keyword evidence="5" id="KW-1185">Reference proteome</keyword>
<dbReference type="STRING" id="1235591.CAK95_04455"/>
<dbReference type="Pfam" id="PF09339">
    <property type="entry name" value="HTH_IclR"/>
    <property type="match status" value="1"/>
</dbReference>
<dbReference type="PANTHER" id="PTHR30136">
    <property type="entry name" value="HELIX-TURN-HELIX TRANSCRIPTIONAL REGULATOR, ICLR FAMILY"/>
    <property type="match status" value="1"/>
</dbReference>
<dbReference type="PANTHER" id="PTHR30136:SF24">
    <property type="entry name" value="HTH-TYPE TRANSCRIPTIONAL REPRESSOR ALLR"/>
    <property type="match status" value="1"/>
</dbReference>
<dbReference type="GO" id="GO:0003700">
    <property type="term" value="F:DNA-binding transcription factor activity"/>
    <property type="evidence" value="ECO:0007669"/>
    <property type="project" value="TreeGrafter"/>
</dbReference>
<evidence type="ECO:0000256" key="2">
    <source>
        <dbReference type="ARBA" id="ARBA00023125"/>
    </source>
</evidence>
<dbReference type="EMBL" id="CP021112">
    <property type="protein sequence ID" value="ARP98425.1"/>
    <property type="molecule type" value="Genomic_DNA"/>
</dbReference>
<dbReference type="FunFam" id="1.10.10.10:FF:000056">
    <property type="entry name" value="IclR family transcriptional regulator"/>
    <property type="match status" value="1"/>
</dbReference>
<dbReference type="InterPro" id="IPR036388">
    <property type="entry name" value="WH-like_DNA-bd_sf"/>
</dbReference>
<dbReference type="GO" id="GO:0045892">
    <property type="term" value="P:negative regulation of DNA-templated transcription"/>
    <property type="evidence" value="ECO:0007669"/>
    <property type="project" value="TreeGrafter"/>
</dbReference>
<name>A0A1W6ZMC4_9HYPH</name>
<evidence type="ECO:0000313" key="4">
    <source>
        <dbReference type="EMBL" id="ARP98425.1"/>
    </source>
</evidence>
<dbReference type="SUPFAM" id="SSF55781">
    <property type="entry name" value="GAF domain-like"/>
    <property type="match status" value="1"/>
</dbReference>
<dbReference type="RefSeq" id="WP_086086843.1">
    <property type="nucleotide sequence ID" value="NZ_CP021112.1"/>
</dbReference>
<protein>
    <submittedName>
        <fullName evidence="4">Uncharacterized protein</fullName>
    </submittedName>
</protein>
<reference evidence="4 5" key="1">
    <citation type="submission" date="2017-05" db="EMBL/GenBank/DDBJ databases">
        <title>Full genome sequence of Pseudorhodoplanes sinuspersici.</title>
        <authorList>
            <person name="Dastgheib S.M.M."/>
            <person name="Shavandi M."/>
            <person name="Tirandaz H."/>
        </authorList>
    </citation>
    <scope>NUCLEOTIDE SEQUENCE [LARGE SCALE GENOMIC DNA]</scope>
    <source>
        <strain evidence="4 5">RIPI110</strain>
    </source>
</reference>
<sequence>MGVKSENVRAIDRAIDVLECFASDRNALSITAIEKRAKLSRPTLYRILSTLIRRGFVRKDGDPPRYRLDVGVGRLADAWANSLDIARLAAPLLQELLELHNETVGLYLRKDKMRFCVAELPSQQPLSYANGLGFSGSLARGASGLAILAHVDGKQAAEIIAEELDEAKVRTLQRKLLDIRRDGFALSGGDFIEGAQAIASPVFDRQGDVVGSLGLFGPSVRFPPKRVADCAQAVKQSASALSALLGYRS</sequence>
<dbReference type="PROSITE" id="PS51077">
    <property type="entry name" value="HTH_ICLR"/>
    <property type="match status" value="1"/>
</dbReference>
<dbReference type="InterPro" id="IPR029016">
    <property type="entry name" value="GAF-like_dom_sf"/>
</dbReference>
<evidence type="ECO:0000256" key="1">
    <source>
        <dbReference type="ARBA" id="ARBA00023015"/>
    </source>
</evidence>
<gene>
    <name evidence="4" type="ORF">CAK95_04455</name>
</gene>
<dbReference type="Pfam" id="PF01614">
    <property type="entry name" value="IclR_C"/>
    <property type="match status" value="1"/>
</dbReference>
<dbReference type="InterPro" id="IPR014757">
    <property type="entry name" value="Tscrpt_reg_IclR_C"/>
</dbReference>
<keyword evidence="2" id="KW-0238">DNA-binding</keyword>
<dbReference type="GO" id="GO:0003677">
    <property type="term" value="F:DNA binding"/>
    <property type="evidence" value="ECO:0007669"/>
    <property type="project" value="UniProtKB-KW"/>
</dbReference>
<dbReference type="Proteomes" id="UP000194137">
    <property type="component" value="Chromosome"/>
</dbReference>
<dbReference type="OrthoDB" id="31778at2"/>
<dbReference type="InterPro" id="IPR036390">
    <property type="entry name" value="WH_DNA-bd_sf"/>
</dbReference>
<accession>A0A1W6ZMC4</accession>
<dbReference type="Gene3D" id="3.30.450.40">
    <property type="match status" value="1"/>
</dbReference>
<keyword evidence="1" id="KW-0805">Transcription regulation</keyword>